<comment type="similarity">
    <text evidence="3 9">Belongs to the EPSP synthase family.</text>
</comment>
<feature type="binding site" evidence="9">
    <location>
        <position position="93"/>
    </location>
    <ligand>
        <name>phosphoenolpyruvate</name>
        <dbReference type="ChEBI" id="CHEBI:58702"/>
    </ligand>
</feature>
<dbReference type="InterPro" id="IPR013792">
    <property type="entry name" value="RNA3'P_cycl/enolpyr_Trfase_a/b"/>
</dbReference>
<dbReference type="FunFam" id="3.65.10.10:FF:000006">
    <property type="entry name" value="3-phosphoshikimate 1-carboxyvinyltransferase"/>
    <property type="match status" value="1"/>
</dbReference>
<dbReference type="GO" id="GO:0009073">
    <property type="term" value="P:aromatic amino acid family biosynthetic process"/>
    <property type="evidence" value="ECO:0007669"/>
    <property type="project" value="UniProtKB-KW"/>
</dbReference>
<feature type="binding site" evidence="9">
    <location>
        <position position="121"/>
    </location>
    <ligand>
        <name>phosphoenolpyruvate</name>
        <dbReference type="ChEBI" id="CHEBI:58702"/>
    </ligand>
</feature>
<feature type="binding site" evidence="9">
    <location>
        <position position="166"/>
    </location>
    <ligand>
        <name>phosphoenolpyruvate</name>
        <dbReference type="ChEBI" id="CHEBI:58702"/>
    </ligand>
</feature>
<dbReference type="HAMAP" id="MF_00210">
    <property type="entry name" value="EPSP_synth"/>
    <property type="match status" value="1"/>
</dbReference>
<protein>
    <recommendedName>
        <fullName evidence="9">3-phosphoshikimate 1-carboxyvinyltransferase</fullName>
        <ecNumber evidence="9">2.5.1.19</ecNumber>
    </recommendedName>
    <alternativeName>
        <fullName evidence="9">5-enolpyruvylshikimate-3-phosphate synthase</fullName>
        <shortName evidence="9">EPSP synthase</shortName>
        <shortName evidence="9">EPSPS</shortName>
    </alternativeName>
</protein>
<evidence type="ECO:0000256" key="4">
    <source>
        <dbReference type="ARBA" id="ARBA00022490"/>
    </source>
</evidence>
<organism evidence="11 12">
    <name type="scientific">Candidatus Scatousia excrementigallinarum</name>
    <dbReference type="NCBI Taxonomy" id="2840935"/>
    <lineage>
        <taxon>Bacteria</taxon>
        <taxon>Candidatus Scatousia</taxon>
    </lineage>
</organism>
<dbReference type="CDD" id="cd01556">
    <property type="entry name" value="EPSP_synthase"/>
    <property type="match status" value="1"/>
</dbReference>
<feature type="active site" description="Proton acceptor" evidence="9">
    <location>
        <position position="311"/>
    </location>
</feature>
<evidence type="ECO:0000256" key="9">
    <source>
        <dbReference type="HAMAP-Rule" id="MF_00210"/>
    </source>
</evidence>
<feature type="binding site" evidence="9">
    <location>
        <position position="311"/>
    </location>
    <ligand>
        <name>3-phosphoshikimate</name>
        <dbReference type="ChEBI" id="CHEBI:145989"/>
    </ligand>
</feature>
<feature type="domain" description="Enolpyruvate transferase" evidence="10">
    <location>
        <begin position="10"/>
        <end position="418"/>
    </location>
</feature>
<feature type="binding site" evidence="9">
    <location>
        <position position="342"/>
    </location>
    <ligand>
        <name>phosphoenolpyruvate</name>
        <dbReference type="ChEBI" id="CHEBI:58702"/>
    </ligand>
</feature>
<keyword evidence="5 9" id="KW-0028">Amino-acid biosynthesis</keyword>
<dbReference type="PROSITE" id="PS00104">
    <property type="entry name" value="EPSP_SYNTHASE_1"/>
    <property type="match status" value="1"/>
</dbReference>
<feature type="binding site" evidence="9">
    <location>
        <position position="27"/>
    </location>
    <ligand>
        <name>3-phosphoshikimate</name>
        <dbReference type="ChEBI" id="CHEBI:145989"/>
    </ligand>
</feature>
<dbReference type="EMBL" id="DVIU01000062">
    <property type="protein sequence ID" value="HIS35576.1"/>
    <property type="molecule type" value="Genomic_DNA"/>
</dbReference>
<proteinExistence type="inferred from homology"/>
<feature type="binding site" evidence="9">
    <location>
        <position position="338"/>
    </location>
    <ligand>
        <name>3-phosphoshikimate</name>
        <dbReference type="ChEBI" id="CHEBI:145989"/>
    </ligand>
</feature>
<dbReference type="FunFam" id="3.65.10.10:FF:000005">
    <property type="entry name" value="3-phosphoshikimate 1-carboxyvinyltransferase"/>
    <property type="match status" value="1"/>
</dbReference>
<dbReference type="NCBIfam" id="TIGR01356">
    <property type="entry name" value="aroA"/>
    <property type="match status" value="1"/>
</dbReference>
<evidence type="ECO:0000256" key="2">
    <source>
        <dbReference type="ARBA" id="ARBA00004811"/>
    </source>
</evidence>
<evidence type="ECO:0000259" key="10">
    <source>
        <dbReference type="Pfam" id="PF00275"/>
    </source>
</evidence>
<evidence type="ECO:0000256" key="3">
    <source>
        <dbReference type="ARBA" id="ARBA00009948"/>
    </source>
</evidence>
<dbReference type="EC" id="2.5.1.19" evidence="9"/>
<dbReference type="InterPro" id="IPR001986">
    <property type="entry name" value="Enolpyruvate_Tfrase_dom"/>
</dbReference>
<reference evidence="11" key="2">
    <citation type="journal article" date="2021" name="PeerJ">
        <title>Extensive microbial diversity within the chicken gut microbiome revealed by metagenomics and culture.</title>
        <authorList>
            <person name="Gilroy R."/>
            <person name="Ravi A."/>
            <person name="Getino M."/>
            <person name="Pursley I."/>
            <person name="Horton D.L."/>
            <person name="Alikhan N.F."/>
            <person name="Baker D."/>
            <person name="Gharbi K."/>
            <person name="Hall N."/>
            <person name="Watson M."/>
            <person name="Adriaenssens E.M."/>
            <person name="Foster-Nyarko E."/>
            <person name="Jarju S."/>
            <person name="Secka A."/>
            <person name="Antonio M."/>
            <person name="Oren A."/>
            <person name="Chaudhuri R.R."/>
            <person name="La Ragione R."/>
            <person name="Hildebrand F."/>
            <person name="Pallen M.J."/>
        </authorList>
    </citation>
    <scope>NUCLEOTIDE SEQUENCE</scope>
    <source>
        <strain evidence="11">6276</strain>
    </source>
</reference>
<dbReference type="InterPro" id="IPR006264">
    <property type="entry name" value="EPSP_synthase"/>
</dbReference>
<dbReference type="Proteomes" id="UP000823928">
    <property type="component" value="Unassembled WGS sequence"/>
</dbReference>
<comment type="function">
    <text evidence="1 9">Catalyzes the transfer of the enolpyruvyl moiety of phosphoenolpyruvate (PEP) to the 5-hydroxyl of shikimate-3-phosphate (S3P) to produce enolpyruvyl shikimate-3-phosphate and inorganic phosphate.</text>
</comment>
<evidence type="ECO:0000256" key="6">
    <source>
        <dbReference type="ARBA" id="ARBA00022679"/>
    </source>
</evidence>
<dbReference type="GO" id="GO:0005737">
    <property type="term" value="C:cytoplasm"/>
    <property type="evidence" value="ECO:0007669"/>
    <property type="project" value="UniProtKB-SubCell"/>
</dbReference>
<feature type="binding site" evidence="9">
    <location>
        <position position="22"/>
    </location>
    <ligand>
        <name>phosphoenolpyruvate</name>
        <dbReference type="ChEBI" id="CHEBI:58702"/>
    </ligand>
</feature>
<evidence type="ECO:0000313" key="11">
    <source>
        <dbReference type="EMBL" id="HIS35576.1"/>
    </source>
</evidence>
<comment type="pathway">
    <text evidence="2 9">Metabolic intermediate biosynthesis; chorismate biosynthesis; chorismate from D-erythrose 4-phosphate and phosphoenolpyruvate: step 6/7.</text>
</comment>
<reference evidence="11" key="1">
    <citation type="submission" date="2020-10" db="EMBL/GenBank/DDBJ databases">
        <authorList>
            <person name="Gilroy R."/>
        </authorList>
    </citation>
    <scope>NUCLEOTIDE SEQUENCE</scope>
    <source>
        <strain evidence="11">6276</strain>
    </source>
</reference>
<feature type="binding site" evidence="9">
    <location>
        <position position="164"/>
    </location>
    <ligand>
        <name>3-phosphoshikimate</name>
        <dbReference type="ChEBI" id="CHEBI:145989"/>
    </ligand>
</feature>
<comment type="subunit">
    <text evidence="9">Monomer.</text>
</comment>
<feature type="binding site" evidence="9">
    <location>
        <position position="22"/>
    </location>
    <ligand>
        <name>3-phosphoshikimate</name>
        <dbReference type="ChEBI" id="CHEBI:145989"/>
    </ligand>
</feature>
<feature type="binding site" evidence="9">
    <location>
        <position position="385"/>
    </location>
    <ligand>
        <name>phosphoenolpyruvate</name>
        <dbReference type="ChEBI" id="CHEBI:58702"/>
    </ligand>
</feature>
<dbReference type="PROSITE" id="PS00885">
    <property type="entry name" value="EPSP_SYNTHASE_2"/>
    <property type="match status" value="1"/>
</dbReference>
<accession>A0A9D1EX33</accession>
<comment type="catalytic activity">
    <reaction evidence="8">
        <text>3-phosphoshikimate + phosphoenolpyruvate = 5-O-(1-carboxyvinyl)-3-phosphoshikimate + phosphate</text>
        <dbReference type="Rhea" id="RHEA:21256"/>
        <dbReference type="ChEBI" id="CHEBI:43474"/>
        <dbReference type="ChEBI" id="CHEBI:57701"/>
        <dbReference type="ChEBI" id="CHEBI:58702"/>
        <dbReference type="ChEBI" id="CHEBI:145989"/>
        <dbReference type="EC" id="2.5.1.19"/>
    </reaction>
    <physiologicalReaction direction="left-to-right" evidence="8">
        <dbReference type="Rhea" id="RHEA:21257"/>
    </physiologicalReaction>
</comment>
<dbReference type="GO" id="GO:0008652">
    <property type="term" value="P:amino acid biosynthetic process"/>
    <property type="evidence" value="ECO:0007669"/>
    <property type="project" value="UniProtKB-KW"/>
</dbReference>
<dbReference type="PANTHER" id="PTHR21090:SF5">
    <property type="entry name" value="PENTAFUNCTIONAL AROM POLYPEPTIDE"/>
    <property type="match status" value="1"/>
</dbReference>
<keyword evidence="7 9" id="KW-0057">Aromatic amino acid biosynthesis</keyword>
<dbReference type="GO" id="GO:0009423">
    <property type="term" value="P:chorismate biosynthetic process"/>
    <property type="evidence" value="ECO:0007669"/>
    <property type="project" value="UniProtKB-UniRule"/>
</dbReference>
<feature type="binding site" evidence="9">
    <location>
        <position position="166"/>
    </location>
    <ligand>
        <name>3-phosphoshikimate</name>
        <dbReference type="ChEBI" id="CHEBI:145989"/>
    </ligand>
</feature>
<comment type="subcellular location">
    <subcellularLocation>
        <location evidence="9">Cytoplasm</location>
    </subcellularLocation>
</comment>
<comment type="caution">
    <text evidence="11">The sequence shown here is derived from an EMBL/GenBank/DDBJ whole genome shotgun (WGS) entry which is preliminary data.</text>
</comment>
<dbReference type="GO" id="GO:0003866">
    <property type="term" value="F:3-phosphoshikimate 1-carboxyvinyltransferase activity"/>
    <property type="evidence" value="ECO:0007669"/>
    <property type="project" value="UniProtKB-UniRule"/>
</dbReference>
<sequence length="424" mass="46085">MKNVISRPAYKLNGSIIIPSDKSLSHRAIMFASLANGKSIIKNCSNANDPMSTLRLFKMLGVNIEYVDAQTLSVSSGGVLSKPHHFLDCGNSGTTMRLMCGILAGQPFNSVLIGDDSLMSRPMKRVIEPLTMMGANLSAVDNRAPIHIFSSKLHGISYESKIASAQAKSCVLLAGLNADGETIYTEPSLSRNHTELMLKYMNADIECNGNKTFIRCSVLEPKVLNVVGDISSAAFFIVAASIVPGSDIILQNVGLNPTRTGIIDVIQKMGGDIEILDRKTVSGELAGDIRVRYSQLKACSIEGDMIPRLIDELPVIAVLATQAEGRTVIKNAEDLRNKETDRIHAIVTELRKLGANIADTSDGFIVNGKSLLKGAVEVESYNDHRLAMSLYVAGLICQKDIVIKNFEWVNISFPEFESLMQKLL</sequence>
<evidence type="ECO:0000256" key="8">
    <source>
        <dbReference type="ARBA" id="ARBA00044633"/>
    </source>
</evidence>
<dbReference type="PANTHER" id="PTHR21090">
    <property type="entry name" value="AROM/DEHYDROQUINATE SYNTHASE"/>
    <property type="match status" value="1"/>
</dbReference>
<keyword evidence="4 9" id="KW-0963">Cytoplasm</keyword>
<evidence type="ECO:0000256" key="7">
    <source>
        <dbReference type="ARBA" id="ARBA00023141"/>
    </source>
</evidence>
<dbReference type="Gene3D" id="3.65.10.10">
    <property type="entry name" value="Enolpyruvate transferase domain"/>
    <property type="match status" value="2"/>
</dbReference>
<feature type="binding site" evidence="9">
    <location>
        <position position="23"/>
    </location>
    <ligand>
        <name>3-phosphoshikimate</name>
        <dbReference type="ChEBI" id="CHEBI:145989"/>
    </ligand>
</feature>
<gene>
    <name evidence="9 11" type="primary">aroA</name>
    <name evidence="11" type="ORF">IAC10_02950</name>
</gene>
<evidence type="ECO:0000313" key="12">
    <source>
        <dbReference type="Proteomes" id="UP000823928"/>
    </source>
</evidence>
<keyword evidence="6 9" id="KW-0808">Transferase</keyword>
<comment type="caution">
    <text evidence="9">Lacks conserved residue(s) required for the propagation of feature annotation.</text>
</comment>
<dbReference type="SUPFAM" id="SSF55205">
    <property type="entry name" value="EPT/RTPC-like"/>
    <property type="match status" value="1"/>
</dbReference>
<name>A0A9D1EX33_9BACT</name>
<evidence type="ECO:0000256" key="1">
    <source>
        <dbReference type="ARBA" id="ARBA00002174"/>
    </source>
</evidence>
<dbReference type="Pfam" id="PF00275">
    <property type="entry name" value="EPSP_synthase"/>
    <property type="match status" value="1"/>
</dbReference>
<dbReference type="AlphaFoldDB" id="A0A9D1EX33"/>
<dbReference type="PIRSF" id="PIRSF000505">
    <property type="entry name" value="EPSPS"/>
    <property type="match status" value="1"/>
</dbReference>
<dbReference type="InterPro" id="IPR036968">
    <property type="entry name" value="Enolpyruvate_Tfrase_sf"/>
</dbReference>
<dbReference type="InterPro" id="IPR023193">
    <property type="entry name" value="EPSP_synthase_CS"/>
</dbReference>
<evidence type="ECO:0000256" key="5">
    <source>
        <dbReference type="ARBA" id="ARBA00022605"/>
    </source>
</evidence>